<evidence type="ECO:0000313" key="1">
    <source>
        <dbReference type="EMBL" id="JAD77740.1"/>
    </source>
</evidence>
<sequence>MQMSVLVKQQLYVSSRNTHPRQVWKSQTSSMGIEFYLLVCPQVSRIVALSKPKSFILTTQQKFLLILM</sequence>
<protein>
    <submittedName>
        <fullName evidence="1">Uncharacterized protein</fullName>
    </submittedName>
</protein>
<reference evidence="1" key="1">
    <citation type="submission" date="2014-09" db="EMBL/GenBank/DDBJ databases">
        <authorList>
            <person name="Magalhaes I.L.F."/>
            <person name="Oliveira U."/>
            <person name="Santos F.R."/>
            <person name="Vidigal T.H.D.A."/>
            <person name="Brescovit A.D."/>
            <person name="Santos A.J."/>
        </authorList>
    </citation>
    <scope>NUCLEOTIDE SEQUENCE</scope>
    <source>
        <tissue evidence="1">Shoot tissue taken approximately 20 cm above the soil surface</tissue>
    </source>
</reference>
<name>A0A0A9CWH6_ARUDO</name>
<dbReference type="AlphaFoldDB" id="A0A0A9CWH6"/>
<organism evidence="1">
    <name type="scientific">Arundo donax</name>
    <name type="common">Giant reed</name>
    <name type="synonym">Donax arundinaceus</name>
    <dbReference type="NCBI Taxonomy" id="35708"/>
    <lineage>
        <taxon>Eukaryota</taxon>
        <taxon>Viridiplantae</taxon>
        <taxon>Streptophyta</taxon>
        <taxon>Embryophyta</taxon>
        <taxon>Tracheophyta</taxon>
        <taxon>Spermatophyta</taxon>
        <taxon>Magnoliopsida</taxon>
        <taxon>Liliopsida</taxon>
        <taxon>Poales</taxon>
        <taxon>Poaceae</taxon>
        <taxon>PACMAD clade</taxon>
        <taxon>Arundinoideae</taxon>
        <taxon>Arundineae</taxon>
        <taxon>Arundo</taxon>
    </lineage>
</organism>
<proteinExistence type="predicted"/>
<accession>A0A0A9CWH6</accession>
<reference evidence="1" key="2">
    <citation type="journal article" date="2015" name="Data Brief">
        <title>Shoot transcriptome of the giant reed, Arundo donax.</title>
        <authorList>
            <person name="Barrero R.A."/>
            <person name="Guerrero F.D."/>
            <person name="Moolhuijzen P."/>
            <person name="Goolsby J.A."/>
            <person name="Tidwell J."/>
            <person name="Bellgard S.E."/>
            <person name="Bellgard M.I."/>
        </authorList>
    </citation>
    <scope>NUCLEOTIDE SEQUENCE</scope>
    <source>
        <tissue evidence="1">Shoot tissue taken approximately 20 cm above the soil surface</tissue>
    </source>
</reference>
<dbReference type="EMBL" id="GBRH01220155">
    <property type="protein sequence ID" value="JAD77740.1"/>
    <property type="molecule type" value="Transcribed_RNA"/>
</dbReference>